<proteinExistence type="inferred from homology"/>
<dbReference type="PANTHER" id="PTHR30438">
    <property type="entry name" value="36 KDA ANTIGEN-RELATED"/>
    <property type="match status" value="1"/>
</dbReference>
<protein>
    <submittedName>
        <fullName evidence="4">Efflux RND transporter periplasmic adaptor subunit</fullName>
    </submittedName>
</protein>
<dbReference type="PANTHER" id="PTHR30438:SF1">
    <property type="entry name" value="36 KDA ANTIGEN"/>
    <property type="match status" value="1"/>
</dbReference>
<dbReference type="EMBL" id="JAUHLI010000006">
    <property type="protein sequence ID" value="MEE2001373.1"/>
    <property type="molecule type" value="Genomic_DNA"/>
</dbReference>
<evidence type="ECO:0000256" key="2">
    <source>
        <dbReference type="SAM" id="Coils"/>
    </source>
</evidence>
<evidence type="ECO:0000259" key="3">
    <source>
        <dbReference type="Pfam" id="PF25917"/>
    </source>
</evidence>
<dbReference type="InterPro" id="IPR058625">
    <property type="entry name" value="MdtA-like_BSH"/>
</dbReference>
<name>A0ABU7J4E6_9GAMM</name>
<accession>A0ABU7J4E6</accession>
<feature type="coiled-coil region" evidence="2">
    <location>
        <begin position="141"/>
        <end position="200"/>
    </location>
</feature>
<dbReference type="RefSeq" id="WP_330128471.1">
    <property type="nucleotide sequence ID" value="NZ_JAUHLI010000006.1"/>
</dbReference>
<dbReference type="Pfam" id="PF25917">
    <property type="entry name" value="BSH_RND"/>
    <property type="match status" value="1"/>
</dbReference>
<keyword evidence="5" id="KW-1185">Reference proteome</keyword>
<sequence>MPIKKIVVAIAALCLLLVLFWWIWPKPQPELLHGNVEVREIRLASKIPGRILRLHVEEGERVEAGQLLFELDSPELTAKLAQAEAAEAATQALQDEAEAGLRSEEIEMARLDWQRAMVQQNLYQSTLNRMRNLHAEGLVSQQQLEETQAKWQASLDQANAAEARYTMAASGAREEQLRAVQAQNRRAAAAVAEVEAYRQETRMLAPVAGEVASIVIQPGELAPAGYPIITLVDPTDVWVVFNIREDKLNALVPGTTFDARVPALRQTLRFRVSKLNALPSFASWKQVRGTPGYDLKTFQLEARPVQTEQSLPQLRAGMTVILALED</sequence>
<evidence type="ECO:0000313" key="4">
    <source>
        <dbReference type="EMBL" id="MEE2001373.1"/>
    </source>
</evidence>
<gene>
    <name evidence="4" type="ORF">QWY20_07900</name>
</gene>
<evidence type="ECO:0000256" key="1">
    <source>
        <dbReference type="ARBA" id="ARBA00009477"/>
    </source>
</evidence>
<comment type="caution">
    <text evidence="4">The sequence shown here is derived from an EMBL/GenBank/DDBJ whole genome shotgun (WGS) entry which is preliminary data.</text>
</comment>
<comment type="similarity">
    <text evidence="1">Belongs to the membrane fusion protein (MFP) (TC 8.A.1) family.</text>
</comment>
<reference evidence="4 5" key="1">
    <citation type="submission" date="2023-07" db="EMBL/GenBank/DDBJ databases">
        <title>Alkalimonas sp., MEB108 novel, alkaliphilic bacterium isolated from Lonar Lake, India.</title>
        <authorList>
            <person name="Joshi A."/>
            <person name="Thite S."/>
        </authorList>
    </citation>
    <scope>NUCLEOTIDE SEQUENCE [LARGE SCALE GENOMIC DNA]</scope>
    <source>
        <strain evidence="4 5">MEB108</strain>
    </source>
</reference>
<dbReference type="Gene3D" id="2.40.30.170">
    <property type="match status" value="1"/>
</dbReference>
<dbReference type="SUPFAM" id="SSF111369">
    <property type="entry name" value="HlyD-like secretion proteins"/>
    <property type="match status" value="2"/>
</dbReference>
<dbReference type="Gene3D" id="2.40.50.100">
    <property type="match status" value="1"/>
</dbReference>
<feature type="domain" description="Multidrug resistance protein MdtA-like barrel-sandwich hybrid" evidence="3">
    <location>
        <begin position="41"/>
        <end position="227"/>
    </location>
</feature>
<keyword evidence="2" id="KW-0175">Coiled coil</keyword>
<dbReference type="Proteomes" id="UP001336314">
    <property type="component" value="Unassembled WGS sequence"/>
</dbReference>
<organism evidence="4 5">
    <name type="scientific">Alkalimonas cellulosilytica</name>
    <dbReference type="NCBI Taxonomy" id="3058395"/>
    <lineage>
        <taxon>Bacteria</taxon>
        <taxon>Pseudomonadati</taxon>
        <taxon>Pseudomonadota</taxon>
        <taxon>Gammaproteobacteria</taxon>
        <taxon>Alkalimonas</taxon>
    </lineage>
</organism>
<evidence type="ECO:0000313" key="5">
    <source>
        <dbReference type="Proteomes" id="UP001336314"/>
    </source>
</evidence>